<comment type="caution">
    <text evidence="17">The sequence shown here is derived from an EMBL/GenBank/DDBJ whole genome shotgun (WGS) entry which is preliminary data.</text>
</comment>
<dbReference type="InterPro" id="IPR013083">
    <property type="entry name" value="Znf_RING/FYVE/PHD"/>
</dbReference>
<evidence type="ECO:0000256" key="3">
    <source>
        <dbReference type="ARBA" id="ARBA00004906"/>
    </source>
</evidence>
<reference evidence="17" key="2">
    <citation type="submission" date="2023-02" db="EMBL/GenBank/DDBJ databases">
        <authorList>
            <person name="Swenson N.G."/>
            <person name="Wegrzyn J.L."/>
            <person name="Mcevoy S.L."/>
        </authorList>
    </citation>
    <scope>NUCLEOTIDE SEQUENCE</scope>
    <source>
        <strain evidence="17">91603</strain>
        <tissue evidence="17">Leaf</tissue>
    </source>
</reference>
<dbReference type="SUPFAM" id="SSF57850">
    <property type="entry name" value="RING/U-box"/>
    <property type="match status" value="1"/>
</dbReference>
<comment type="subcellular location">
    <subcellularLocation>
        <location evidence="2">Membrane</location>
        <topology evidence="2">Single-pass membrane protein</topology>
    </subcellularLocation>
</comment>
<evidence type="ECO:0000256" key="1">
    <source>
        <dbReference type="ARBA" id="ARBA00000900"/>
    </source>
</evidence>
<feature type="transmembrane region" description="Helical" evidence="15">
    <location>
        <begin position="20"/>
        <end position="39"/>
    </location>
</feature>
<evidence type="ECO:0000256" key="5">
    <source>
        <dbReference type="ARBA" id="ARBA00022679"/>
    </source>
</evidence>
<accession>A0AAD5JLW6</accession>
<evidence type="ECO:0000313" key="18">
    <source>
        <dbReference type="Proteomes" id="UP001064489"/>
    </source>
</evidence>
<dbReference type="InterPro" id="IPR001841">
    <property type="entry name" value="Znf_RING"/>
</dbReference>
<dbReference type="InterPro" id="IPR044600">
    <property type="entry name" value="ATL1/ATL16-like"/>
</dbReference>
<comment type="similarity">
    <text evidence="13">Belongs to the RING-type zinc finger family. ATL subfamily.</text>
</comment>
<keyword evidence="6 15" id="KW-0812">Transmembrane</keyword>
<evidence type="ECO:0000256" key="7">
    <source>
        <dbReference type="ARBA" id="ARBA00022723"/>
    </source>
</evidence>
<evidence type="ECO:0000256" key="15">
    <source>
        <dbReference type="SAM" id="Phobius"/>
    </source>
</evidence>
<keyword evidence="7" id="KW-0479">Metal-binding</keyword>
<sequence>MLPSPIPSPELKQPHWNPLVVSLVAFICTSFLVVSYFRVVKQLCSAINSAAFARNQDRRHLLNDPNPEDSPIQFYSHGLELSTINSLPITKFKKKEQEQEQEPNTSATDCAVCLGEFEEGEMLKQLPNCGHGFHSCCIDTWLESHSNCPLCRSHIVCDDQLSIPFEFSVSMHTLLETLRREDFFHERAEQYRVLRSTVHQNNSLGHEATTSSSIERLISHTESSIVSGGNLIALGAIRSNPIDTGRIKNFVKNIGLEEHKPRSVGSTNHVNNCVIGQMIIEEIQRLHTCLSRPHVCGRISTHDTSRFQGCISAEGGPGTFLGQIQPMTGSRPIHTVFKSVVNRRATWLYIR</sequence>
<keyword evidence="18" id="KW-1185">Reference proteome</keyword>
<evidence type="ECO:0000256" key="12">
    <source>
        <dbReference type="ARBA" id="ARBA00023136"/>
    </source>
</evidence>
<evidence type="ECO:0000256" key="6">
    <source>
        <dbReference type="ARBA" id="ARBA00022692"/>
    </source>
</evidence>
<dbReference type="EC" id="2.3.2.27" evidence="4"/>
<keyword evidence="9" id="KW-0833">Ubl conjugation pathway</keyword>
<dbReference type="GO" id="GO:0061630">
    <property type="term" value="F:ubiquitin protein ligase activity"/>
    <property type="evidence" value="ECO:0007669"/>
    <property type="project" value="UniProtKB-EC"/>
</dbReference>
<comment type="pathway">
    <text evidence="3">Protein modification; protein ubiquitination.</text>
</comment>
<protein>
    <recommendedName>
        <fullName evidence="4">RING-type E3 ubiquitin transferase</fullName>
        <ecNumber evidence="4">2.3.2.27</ecNumber>
    </recommendedName>
</protein>
<dbReference type="EMBL" id="JAJSOW010000003">
    <property type="protein sequence ID" value="KAI9195996.1"/>
    <property type="molecule type" value="Genomic_DNA"/>
</dbReference>
<dbReference type="SMART" id="SM00184">
    <property type="entry name" value="RING"/>
    <property type="match status" value="1"/>
</dbReference>
<dbReference type="GO" id="GO:0016020">
    <property type="term" value="C:membrane"/>
    <property type="evidence" value="ECO:0007669"/>
    <property type="project" value="UniProtKB-SubCell"/>
</dbReference>
<proteinExistence type="inferred from homology"/>
<evidence type="ECO:0000313" key="17">
    <source>
        <dbReference type="EMBL" id="KAI9195996.1"/>
    </source>
</evidence>
<dbReference type="Gene3D" id="3.30.40.10">
    <property type="entry name" value="Zinc/RING finger domain, C3HC4 (zinc finger)"/>
    <property type="match status" value="1"/>
</dbReference>
<evidence type="ECO:0000256" key="14">
    <source>
        <dbReference type="PROSITE-ProRule" id="PRU00175"/>
    </source>
</evidence>
<dbReference type="PROSITE" id="PS50089">
    <property type="entry name" value="ZF_RING_2"/>
    <property type="match status" value="1"/>
</dbReference>
<keyword evidence="8 14" id="KW-0863">Zinc-finger</keyword>
<gene>
    <name evidence="17" type="ORF">LWI28_020118</name>
</gene>
<dbReference type="Proteomes" id="UP001064489">
    <property type="component" value="Chromosome 1"/>
</dbReference>
<keyword evidence="12 15" id="KW-0472">Membrane</keyword>
<evidence type="ECO:0000256" key="9">
    <source>
        <dbReference type="ARBA" id="ARBA00022786"/>
    </source>
</evidence>
<dbReference type="GO" id="GO:0008270">
    <property type="term" value="F:zinc ion binding"/>
    <property type="evidence" value="ECO:0007669"/>
    <property type="project" value="UniProtKB-KW"/>
</dbReference>
<keyword evidence="10" id="KW-0862">Zinc</keyword>
<dbReference type="Pfam" id="PF13639">
    <property type="entry name" value="zf-RING_2"/>
    <property type="match status" value="1"/>
</dbReference>
<name>A0AAD5JLW6_ACENE</name>
<keyword evidence="5" id="KW-0808">Transferase</keyword>
<evidence type="ECO:0000256" key="13">
    <source>
        <dbReference type="ARBA" id="ARBA00024209"/>
    </source>
</evidence>
<dbReference type="GO" id="GO:0016567">
    <property type="term" value="P:protein ubiquitination"/>
    <property type="evidence" value="ECO:0007669"/>
    <property type="project" value="InterPro"/>
</dbReference>
<dbReference type="PANTHER" id="PTHR46913">
    <property type="entry name" value="RING-H2 FINGER PROTEIN ATL16"/>
    <property type="match status" value="1"/>
</dbReference>
<dbReference type="AlphaFoldDB" id="A0AAD5JLW6"/>
<dbReference type="PANTHER" id="PTHR46913:SF1">
    <property type="entry name" value="RING-H2 FINGER PROTEIN ATL16"/>
    <property type="match status" value="1"/>
</dbReference>
<dbReference type="CDD" id="cd16461">
    <property type="entry name" value="RING-H2_EL5-like"/>
    <property type="match status" value="1"/>
</dbReference>
<evidence type="ECO:0000256" key="4">
    <source>
        <dbReference type="ARBA" id="ARBA00012483"/>
    </source>
</evidence>
<evidence type="ECO:0000256" key="11">
    <source>
        <dbReference type="ARBA" id="ARBA00022989"/>
    </source>
</evidence>
<organism evidence="17 18">
    <name type="scientific">Acer negundo</name>
    <name type="common">Box elder</name>
    <dbReference type="NCBI Taxonomy" id="4023"/>
    <lineage>
        <taxon>Eukaryota</taxon>
        <taxon>Viridiplantae</taxon>
        <taxon>Streptophyta</taxon>
        <taxon>Embryophyta</taxon>
        <taxon>Tracheophyta</taxon>
        <taxon>Spermatophyta</taxon>
        <taxon>Magnoliopsida</taxon>
        <taxon>eudicotyledons</taxon>
        <taxon>Gunneridae</taxon>
        <taxon>Pentapetalae</taxon>
        <taxon>rosids</taxon>
        <taxon>malvids</taxon>
        <taxon>Sapindales</taxon>
        <taxon>Sapindaceae</taxon>
        <taxon>Hippocastanoideae</taxon>
        <taxon>Acereae</taxon>
        <taxon>Acer</taxon>
    </lineage>
</organism>
<evidence type="ECO:0000259" key="16">
    <source>
        <dbReference type="PROSITE" id="PS50089"/>
    </source>
</evidence>
<reference evidence="17" key="1">
    <citation type="journal article" date="2022" name="Plant J.">
        <title>Strategies of tolerance reflected in two North American maple genomes.</title>
        <authorList>
            <person name="McEvoy S.L."/>
            <person name="Sezen U.U."/>
            <person name="Trouern-Trend A."/>
            <person name="McMahon S.M."/>
            <person name="Schaberg P.G."/>
            <person name="Yang J."/>
            <person name="Wegrzyn J.L."/>
            <person name="Swenson N.G."/>
        </authorList>
    </citation>
    <scope>NUCLEOTIDE SEQUENCE</scope>
    <source>
        <strain evidence="17">91603</strain>
    </source>
</reference>
<evidence type="ECO:0000256" key="8">
    <source>
        <dbReference type="ARBA" id="ARBA00022771"/>
    </source>
</evidence>
<evidence type="ECO:0000256" key="2">
    <source>
        <dbReference type="ARBA" id="ARBA00004167"/>
    </source>
</evidence>
<comment type="catalytic activity">
    <reaction evidence="1">
        <text>S-ubiquitinyl-[E2 ubiquitin-conjugating enzyme]-L-cysteine + [acceptor protein]-L-lysine = [E2 ubiquitin-conjugating enzyme]-L-cysteine + N(6)-ubiquitinyl-[acceptor protein]-L-lysine.</text>
        <dbReference type="EC" id="2.3.2.27"/>
    </reaction>
</comment>
<feature type="domain" description="RING-type" evidence="16">
    <location>
        <begin position="110"/>
        <end position="152"/>
    </location>
</feature>
<evidence type="ECO:0000256" key="10">
    <source>
        <dbReference type="ARBA" id="ARBA00022833"/>
    </source>
</evidence>
<keyword evidence="11 15" id="KW-1133">Transmembrane helix</keyword>